<dbReference type="AlphaFoldDB" id="A0A1I7NRX2"/>
<feature type="transmembrane region" description="Helical" evidence="11">
    <location>
        <begin position="222"/>
        <end position="243"/>
    </location>
</feature>
<evidence type="ECO:0000256" key="1">
    <source>
        <dbReference type="ARBA" id="ARBA00004651"/>
    </source>
</evidence>
<evidence type="ECO:0000256" key="4">
    <source>
        <dbReference type="ARBA" id="ARBA00022475"/>
    </source>
</evidence>
<evidence type="ECO:0000256" key="10">
    <source>
        <dbReference type="ARBA" id="ARBA00039381"/>
    </source>
</evidence>
<feature type="transmembrane region" description="Helical" evidence="11">
    <location>
        <begin position="22"/>
        <end position="41"/>
    </location>
</feature>
<comment type="subcellular location">
    <subcellularLocation>
        <location evidence="1">Cell membrane</location>
        <topology evidence="1">Multi-pass membrane protein</topology>
    </subcellularLocation>
</comment>
<evidence type="ECO:0000256" key="8">
    <source>
        <dbReference type="ARBA" id="ARBA00023136"/>
    </source>
</evidence>
<dbReference type="Pfam" id="PF02653">
    <property type="entry name" value="BPD_transp_2"/>
    <property type="match status" value="1"/>
</dbReference>
<sequence length="328" mass="34307">MTDQTLARPEAKKRSLPHFNPVYVLVVALILAIIVMNPAFGEPTGYMNFLKRVTALAILSAGALYVIVSGGFDLSVGSIMTLTVIGSSMLASNDPNSTYWIIPLMLGIGAVVGLVNGLVVSYLKVPSLIATLGMMITLNGVAFMWSGGAPRGYLPDTFRFFGRYNITDVPVITLLPIAVICLFGFGAILWWGLHRTNFGRLLHAVGDNPQAARLAGVPVERVRISAFVVSALTAVLAGVILGGRAGVSVDIGSGFELQAITAAVIGGAQLLGGRGSVPATIAGALALEAIFTLLNLLGLAQPVRLVVQGLILIGAVALATYQRKRSGR</sequence>
<reference evidence="12 13" key="1">
    <citation type="submission" date="2016-10" db="EMBL/GenBank/DDBJ databases">
        <authorList>
            <person name="de Groot N.N."/>
        </authorList>
    </citation>
    <scope>NUCLEOTIDE SEQUENCE [LARGE SCALE GENOMIC DNA]</scope>
    <source>
        <strain evidence="12 13">IPL20</strain>
    </source>
</reference>
<dbReference type="PANTHER" id="PTHR32196:SF71">
    <property type="entry name" value="AUTOINDUCER 2 IMPORT SYSTEM PERMEASE PROTEIN LSRD"/>
    <property type="match status" value="1"/>
</dbReference>
<organism evidence="12 13">
    <name type="scientific">Devosia crocina</name>
    <dbReference type="NCBI Taxonomy" id="429728"/>
    <lineage>
        <taxon>Bacteria</taxon>
        <taxon>Pseudomonadati</taxon>
        <taxon>Pseudomonadota</taxon>
        <taxon>Alphaproteobacteria</taxon>
        <taxon>Hyphomicrobiales</taxon>
        <taxon>Devosiaceae</taxon>
        <taxon>Devosia</taxon>
    </lineage>
</organism>
<dbReference type="CDD" id="cd06579">
    <property type="entry name" value="TM_PBP1_transp_AraH_like"/>
    <property type="match status" value="1"/>
</dbReference>
<evidence type="ECO:0000256" key="7">
    <source>
        <dbReference type="ARBA" id="ARBA00022989"/>
    </source>
</evidence>
<dbReference type="InterPro" id="IPR001851">
    <property type="entry name" value="ABC_transp_permease"/>
</dbReference>
<evidence type="ECO:0000256" key="6">
    <source>
        <dbReference type="ARBA" id="ARBA00022692"/>
    </source>
</evidence>
<proteinExistence type="predicted"/>
<feature type="transmembrane region" description="Helical" evidence="11">
    <location>
        <begin position="305"/>
        <end position="321"/>
    </location>
</feature>
<dbReference type="GO" id="GO:0005886">
    <property type="term" value="C:plasma membrane"/>
    <property type="evidence" value="ECO:0007669"/>
    <property type="project" value="UniProtKB-SubCell"/>
</dbReference>
<feature type="transmembrane region" description="Helical" evidence="11">
    <location>
        <begin position="169"/>
        <end position="193"/>
    </location>
</feature>
<evidence type="ECO:0000256" key="3">
    <source>
        <dbReference type="ARBA" id="ARBA00022448"/>
    </source>
</evidence>
<comment type="function">
    <text evidence="9">Part of the ABC transporter complex LsrABCD involved in autoinducer 2 (AI-2) import. Probably responsible for the translocation of the substrate across the membrane.</text>
</comment>
<protein>
    <recommendedName>
        <fullName evidence="10">Autoinducer 2 import system permease protein LsrD</fullName>
    </recommendedName>
</protein>
<keyword evidence="5" id="KW-0997">Cell inner membrane</keyword>
<accession>A0A1I7NRX2</accession>
<dbReference type="GO" id="GO:0022857">
    <property type="term" value="F:transmembrane transporter activity"/>
    <property type="evidence" value="ECO:0007669"/>
    <property type="project" value="InterPro"/>
</dbReference>
<keyword evidence="8 11" id="KW-0472">Membrane</keyword>
<keyword evidence="6 11" id="KW-0812">Transmembrane</keyword>
<evidence type="ECO:0000256" key="11">
    <source>
        <dbReference type="SAM" id="Phobius"/>
    </source>
</evidence>
<dbReference type="PANTHER" id="PTHR32196">
    <property type="entry name" value="ABC TRANSPORTER PERMEASE PROTEIN YPHD-RELATED-RELATED"/>
    <property type="match status" value="1"/>
</dbReference>
<dbReference type="OrthoDB" id="7284468at2"/>
<dbReference type="RefSeq" id="WP_092425733.1">
    <property type="nucleotide sequence ID" value="NZ_FPCK01000003.1"/>
</dbReference>
<keyword evidence="7 11" id="KW-1133">Transmembrane helix</keyword>
<evidence type="ECO:0000256" key="5">
    <source>
        <dbReference type="ARBA" id="ARBA00022519"/>
    </source>
</evidence>
<feature type="transmembrane region" description="Helical" evidence="11">
    <location>
        <begin position="53"/>
        <end position="80"/>
    </location>
</feature>
<dbReference type="Proteomes" id="UP000199074">
    <property type="component" value="Unassembled WGS sequence"/>
</dbReference>
<feature type="transmembrane region" description="Helical" evidence="11">
    <location>
        <begin position="100"/>
        <end position="121"/>
    </location>
</feature>
<evidence type="ECO:0000256" key="2">
    <source>
        <dbReference type="ARBA" id="ARBA00011262"/>
    </source>
</evidence>
<dbReference type="STRING" id="429728.SAMN05216456_2884"/>
<dbReference type="EMBL" id="FPCK01000003">
    <property type="protein sequence ID" value="SFV37365.1"/>
    <property type="molecule type" value="Genomic_DNA"/>
</dbReference>
<name>A0A1I7NRX2_9HYPH</name>
<keyword evidence="3" id="KW-0813">Transport</keyword>
<keyword evidence="4" id="KW-1003">Cell membrane</keyword>
<gene>
    <name evidence="12" type="ORF">SAMN05216456_2884</name>
</gene>
<comment type="subunit">
    <text evidence="2">The complex is composed of two ATP-binding proteins (LsrA), two transmembrane proteins (LsrC and LsrD) and a solute-binding protein (LsrB).</text>
</comment>
<feature type="transmembrane region" description="Helical" evidence="11">
    <location>
        <begin position="279"/>
        <end position="299"/>
    </location>
</feature>
<evidence type="ECO:0000313" key="12">
    <source>
        <dbReference type="EMBL" id="SFV37365.1"/>
    </source>
</evidence>
<feature type="transmembrane region" description="Helical" evidence="11">
    <location>
        <begin position="128"/>
        <end position="149"/>
    </location>
</feature>
<evidence type="ECO:0000313" key="13">
    <source>
        <dbReference type="Proteomes" id="UP000199074"/>
    </source>
</evidence>
<keyword evidence="13" id="KW-1185">Reference proteome</keyword>
<evidence type="ECO:0000256" key="9">
    <source>
        <dbReference type="ARBA" id="ARBA00025439"/>
    </source>
</evidence>